<gene>
    <name evidence="2" type="ORF">M427DRAFT_138888</name>
</gene>
<sequence>MDTDAATSDGTNRQRATDTTTSTTIPPFLHFLRTRLAPLAIRSYPDAYRDFKRLLAHALLTSTSARARGGREQDGGAGTPGTAGMAGEAGTAGTEDTASLKSLVERRESLARDVHAALATWVGVGGAEAGGRLGVLLRYLCLTHNTHSFLRGITSPIQPACDALLLPDPLETPPSPADSLARLVLSTSGVEPAQSGMESDAASVAQQTGATRQAAGAVVAAAGRKLRAWEVARGEGGSGAGAGAGAGAGRGIGTGTAGADATRRAHALLQRTCTNPLTSQPLSRAQIAMRDAVAGVGIGWAALDGAAVRYATWRGLIGGGGGGAMLADLMAPIRAARAHTTPTAAVAAPRTVSGGVWDTVTRHSRARGVVIPGEVEFAVRRCEVLECLARARMVEVSGGGEVVGSWTQKAFEVWRGGLAPLTLTQPALLPAHKDTGALLVYAYAPPDPSSPLSDADTATLSRHLTLILDMLTFLASSVIFPLLNPPKVDPGGGPFAADNALSTLLGELVRTYDAHVRFQGDDPASASLPGVAMGVGSVCRAAKVMARFVSGTEGWAVFVAELAGGHKSGAAAGVGGAMDTRGGKKDGKGWLEEELVEDLVERDARRLGIDEASISQLTEIMACSRVDAVAMLVEHGGDLGAVLAEMCG</sequence>
<protein>
    <submittedName>
        <fullName evidence="2">Uncharacterized protein</fullName>
    </submittedName>
</protein>
<dbReference type="AlphaFoldDB" id="A0A139A2E0"/>
<evidence type="ECO:0000256" key="1">
    <source>
        <dbReference type="SAM" id="MobiDB-lite"/>
    </source>
</evidence>
<dbReference type="Proteomes" id="UP000070544">
    <property type="component" value="Unassembled WGS sequence"/>
</dbReference>
<proteinExistence type="predicted"/>
<evidence type="ECO:0000313" key="2">
    <source>
        <dbReference type="EMBL" id="KXS10808.1"/>
    </source>
</evidence>
<reference evidence="2 3" key="1">
    <citation type="journal article" date="2015" name="Genome Biol. Evol.">
        <title>Phylogenomic analyses indicate that early fungi evolved digesting cell walls of algal ancestors of land plants.</title>
        <authorList>
            <person name="Chang Y."/>
            <person name="Wang S."/>
            <person name="Sekimoto S."/>
            <person name="Aerts A.L."/>
            <person name="Choi C."/>
            <person name="Clum A."/>
            <person name="LaButti K.M."/>
            <person name="Lindquist E.A."/>
            <person name="Yee Ngan C."/>
            <person name="Ohm R.A."/>
            <person name="Salamov A.A."/>
            <person name="Grigoriev I.V."/>
            <person name="Spatafora J.W."/>
            <person name="Berbee M.L."/>
        </authorList>
    </citation>
    <scope>NUCLEOTIDE SEQUENCE [LARGE SCALE GENOMIC DNA]</scope>
    <source>
        <strain evidence="2 3">JEL478</strain>
    </source>
</reference>
<evidence type="ECO:0000313" key="3">
    <source>
        <dbReference type="Proteomes" id="UP000070544"/>
    </source>
</evidence>
<keyword evidence="3" id="KW-1185">Reference proteome</keyword>
<name>A0A139A2E0_GONPJ</name>
<feature type="region of interest" description="Disordered" evidence="1">
    <location>
        <begin position="1"/>
        <end position="23"/>
    </location>
</feature>
<accession>A0A139A2E0</accession>
<dbReference type="EMBL" id="KQ965814">
    <property type="protein sequence ID" value="KXS10808.1"/>
    <property type="molecule type" value="Genomic_DNA"/>
</dbReference>
<organism evidence="2 3">
    <name type="scientific">Gonapodya prolifera (strain JEL478)</name>
    <name type="common">Monoblepharis prolifera</name>
    <dbReference type="NCBI Taxonomy" id="1344416"/>
    <lineage>
        <taxon>Eukaryota</taxon>
        <taxon>Fungi</taxon>
        <taxon>Fungi incertae sedis</taxon>
        <taxon>Chytridiomycota</taxon>
        <taxon>Chytridiomycota incertae sedis</taxon>
        <taxon>Monoblepharidomycetes</taxon>
        <taxon>Monoblepharidales</taxon>
        <taxon>Gonapodyaceae</taxon>
        <taxon>Gonapodya</taxon>
    </lineage>
</organism>
<dbReference type="OrthoDB" id="10638931at2759"/>
<feature type="region of interest" description="Disordered" evidence="1">
    <location>
        <begin position="66"/>
        <end position="97"/>
    </location>
</feature>
<feature type="compositionally biased region" description="Low complexity" evidence="1">
    <location>
        <begin position="82"/>
        <end position="97"/>
    </location>
</feature>
<feature type="compositionally biased region" description="Polar residues" evidence="1">
    <location>
        <begin position="1"/>
        <end position="14"/>
    </location>
</feature>